<dbReference type="Proteomes" id="UP000671913">
    <property type="component" value="Chromosome"/>
</dbReference>
<sequence length="73" mass="8463">MLDKYWVIAVDGTGVASFSERHCKHCLKKEYKNKETGEVEKTIYFHYVLEAKLIIGDMAFSIDTEFIENEGEI</sequence>
<organism evidence="1 2">
    <name type="scientific">Aceticella autotrophica</name>
    <dbReference type="NCBI Taxonomy" id="2755338"/>
    <lineage>
        <taxon>Bacteria</taxon>
        <taxon>Bacillati</taxon>
        <taxon>Bacillota</taxon>
        <taxon>Clostridia</taxon>
        <taxon>Thermoanaerobacterales</taxon>
        <taxon>Thermoanaerobacteraceae</taxon>
        <taxon>Aceticella</taxon>
    </lineage>
</organism>
<protein>
    <submittedName>
        <fullName evidence="1">Uncharacterized protein</fullName>
    </submittedName>
</protein>
<accession>A0A975AVW6</accession>
<evidence type="ECO:0000313" key="1">
    <source>
        <dbReference type="EMBL" id="QSZ27442.1"/>
    </source>
</evidence>
<keyword evidence="2" id="KW-1185">Reference proteome</keyword>
<name>A0A975AVW6_9THEO</name>
<gene>
    <name evidence="1" type="ORF">ACETAC_00450</name>
</gene>
<evidence type="ECO:0000313" key="2">
    <source>
        <dbReference type="Proteomes" id="UP000671913"/>
    </source>
</evidence>
<dbReference type="KEGG" id="aaut:ACETAC_00450"/>
<dbReference type="RefSeq" id="WP_284680137.1">
    <property type="nucleotide sequence ID" value="NZ_CP060096.1"/>
</dbReference>
<dbReference type="EMBL" id="CP060096">
    <property type="protein sequence ID" value="QSZ27442.1"/>
    <property type="molecule type" value="Genomic_DNA"/>
</dbReference>
<proteinExistence type="predicted"/>
<dbReference type="AlphaFoldDB" id="A0A975AVW6"/>
<reference evidence="1" key="1">
    <citation type="submission" date="2020-08" db="EMBL/GenBank/DDBJ databases">
        <title>Genomic insights into the carbon and energy metabolism of the first obligate autotrophic acetogenic bacterium Aceticella autotrophica gen. nov., sp. nov.</title>
        <authorList>
            <person name="Toshchakov S.V."/>
            <person name="Elcheninov A.G."/>
            <person name="Kublanov I.V."/>
            <person name="Frolov E.N."/>
            <person name="Lebedinsky A.V."/>
        </authorList>
    </citation>
    <scope>NUCLEOTIDE SEQUENCE</scope>
    <source>
        <strain evidence="1">3443-3Ac</strain>
    </source>
</reference>